<accession>A0A6J4UFK6</accession>
<dbReference type="InterPro" id="IPR050490">
    <property type="entry name" value="Bact_solute-bd_prot1"/>
</dbReference>
<feature type="signal peptide" evidence="3">
    <location>
        <begin position="1"/>
        <end position="29"/>
    </location>
</feature>
<feature type="chain" id="PRO_5026831642" evidence="3">
    <location>
        <begin position="30"/>
        <end position="470"/>
    </location>
</feature>
<dbReference type="AlphaFoldDB" id="A0A6J4UFK6"/>
<dbReference type="InterPro" id="IPR006311">
    <property type="entry name" value="TAT_signal"/>
</dbReference>
<comment type="subcellular location">
    <subcellularLocation>
        <location evidence="1">Periplasm</location>
    </subcellularLocation>
</comment>
<evidence type="ECO:0000256" key="3">
    <source>
        <dbReference type="SAM" id="SignalP"/>
    </source>
</evidence>
<sequence length="470" mass="50491">MTAHRFTTSRRNVLLAAGGLAMVPAMARAQTPAATPPVPTANSDISGEINVGMVGNPQMTALQEMVNAGYFNQAYPNITVNLTVLPENEIRTSINQDVAAQGGAYDAVTISNFEVPIWAANDWLTELGEAARADESYNFDDILPAHLQGLTYEEGVYALPFYGESAMLYYRTDVLEELGITLPEDPTWTQLGEIATQIKTERAGSDGMSGIALRGLIGWGQQLAPMTTVINAFGGSWYDADWNAALDSEASSAAINWYINTLQTAGPTGSEQNGFTECEQLFVTGQVAMWYDATSAADFLASPDQNPDYYQNVGYALPPYEASPDNRGNWLYSWAFGVPASAPNPEAAAAFSRWATSVLYYQTVSAVEGFGRAPTGARASTYEDPNYLEFAGDFAPTVLEAIQLANPNEPTLVEVPYQGGQFVRIPEFTTLGDEVSRIFAGAIAGNTPIDEAISQANELANSTAIDGGYQ</sequence>
<dbReference type="PROSITE" id="PS51318">
    <property type="entry name" value="TAT"/>
    <property type="match status" value="1"/>
</dbReference>
<dbReference type="InterPro" id="IPR006059">
    <property type="entry name" value="SBP"/>
</dbReference>
<dbReference type="Gene3D" id="3.40.190.10">
    <property type="entry name" value="Periplasmic binding protein-like II"/>
    <property type="match status" value="2"/>
</dbReference>
<dbReference type="PANTHER" id="PTHR43649">
    <property type="entry name" value="ARABINOSE-BINDING PROTEIN-RELATED"/>
    <property type="match status" value="1"/>
</dbReference>
<evidence type="ECO:0000313" key="4">
    <source>
        <dbReference type="EMBL" id="CAA9547184.1"/>
    </source>
</evidence>
<gene>
    <name evidence="4" type="ORF">AVDCRST_MAG33-568</name>
</gene>
<evidence type="ECO:0000256" key="1">
    <source>
        <dbReference type="ARBA" id="ARBA00004418"/>
    </source>
</evidence>
<dbReference type="PANTHER" id="PTHR43649:SF12">
    <property type="entry name" value="DIACETYLCHITOBIOSE BINDING PROTEIN DASA"/>
    <property type="match status" value="1"/>
</dbReference>
<evidence type="ECO:0000256" key="2">
    <source>
        <dbReference type="ARBA" id="ARBA00008520"/>
    </source>
</evidence>
<name>A0A6J4UFK6_9BACT</name>
<dbReference type="CDD" id="cd13585">
    <property type="entry name" value="PBP2_TMBP_like"/>
    <property type="match status" value="1"/>
</dbReference>
<dbReference type="GO" id="GO:0042597">
    <property type="term" value="C:periplasmic space"/>
    <property type="evidence" value="ECO:0007669"/>
    <property type="project" value="UniProtKB-SubCell"/>
</dbReference>
<dbReference type="EMBL" id="CADCWK010000045">
    <property type="protein sequence ID" value="CAA9547184.1"/>
    <property type="molecule type" value="Genomic_DNA"/>
</dbReference>
<dbReference type="SUPFAM" id="SSF53850">
    <property type="entry name" value="Periplasmic binding protein-like II"/>
    <property type="match status" value="1"/>
</dbReference>
<reference evidence="4" key="1">
    <citation type="submission" date="2020-02" db="EMBL/GenBank/DDBJ databases">
        <authorList>
            <person name="Meier V. D."/>
        </authorList>
    </citation>
    <scope>NUCLEOTIDE SEQUENCE</scope>
    <source>
        <strain evidence="4">AVDCRST_MAG33</strain>
    </source>
</reference>
<proteinExistence type="inferred from homology"/>
<organism evidence="4">
    <name type="scientific">uncultured Thermomicrobiales bacterium</name>
    <dbReference type="NCBI Taxonomy" id="1645740"/>
    <lineage>
        <taxon>Bacteria</taxon>
        <taxon>Pseudomonadati</taxon>
        <taxon>Thermomicrobiota</taxon>
        <taxon>Thermomicrobia</taxon>
        <taxon>Thermomicrobiales</taxon>
        <taxon>environmental samples</taxon>
    </lineage>
</organism>
<dbReference type="Pfam" id="PF01547">
    <property type="entry name" value="SBP_bac_1"/>
    <property type="match status" value="1"/>
</dbReference>
<comment type="similarity">
    <text evidence="2">Belongs to the bacterial solute-binding protein 1 family.</text>
</comment>
<keyword evidence="3" id="KW-0732">Signal</keyword>
<protein>
    <submittedName>
        <fullName evidence="4">Various polyols ABC transporter, substrate-binding protein</fullName>
    </submittedName>
</protein>